<reference evidence="2" key="1">
    <citation type="submission" date="2015-03" db="EMBL/GenBank/DDBJ databases">
        <authorList>
            <consortium name="Pathogen Informatics"/>
        </authorList>
    </citation>
    <scope>NUCLEOTIDE SEQUENCE [LARGE SCALE GENOMIC DNA]</scope>
    <source>
        <strain evidence="2">N09902308</strain>
    </source>
</reference>
<comment type="caution">
    <text evidence="1">The sequence shown here is derived from an EMBL/GenBank/DDBJ whole genome shotgun (WGS) entry which is preliminary data.</text>
</comment>
<gene>
    <name evidence="1" type="ORF">ERS007739_03468</name>
</gene>
<dbReference type="AlphaFoldDB" id="A0A916LDA5"/>
<evidence type="ECO:0000313" key="2">
    <source>
        <dbReference type="Proteomes" id="UP000039021"/>
    </source>
</evidence>
<proteinExistence type="predicted"/>
<dbReference type="EMBL" id="CSBK01001812">
    <property type="protein sequence ID" value="COZ17307.1"/>
    <property type="molecule type" value="Genomic_DNA"/>
</dbReference>
<evidence type="ECO:0000313" key="1">
    <source>
        <dbReference type="EMBL" id="COZ17307.1"/>
    </source>
</evidence>
<name>A0A916LDA5_MYCTX</name>
<dbReference type="Proteomes" id="UP000039021">
    <property type="component" value="Unassembled WGS sequence"/>
</dbReference>
<protein>
    <submittedName>
        <fullName evidence="1">Uncharacterized protein</fullName>
    </submittedName>
</protein>
<sequence>MGGANLGQRVSARHRDGIGIAPLGQQASALVPANPELLRKVFCCVSGTHDVPA</sequence>
<accession>A0A916LDA5</accession>
<organism evidence="1 2">
    <name type="scientific">Mycobacterium tuberculosis</name>
    <dbReference type="NCBI Taxonomy" id="1773"/>
    <lineage>
        <taxon>Bacteria</taxon>
        <taxon>Bacillati</taxon>
        <taxon>Actinomycetota</taxon>
        <taxon>Actinomycetes</taxon>
        <taxon>Mycobacteriales</taxon>
        <taxon>Mycobacteriaceae</taxon>
        <taxon>Mycobacterium</taxon>
        <taxon>Mycobacterium tuberculosis complex</taxon>
    </lineage>
</organism>